<dbReference type="AlphaFoldDB" id="D0SH83"/>
<dbReference type="GO" id="GO:0005829">
    <property type="term" value="C:cytosol"/>
    <property type="evidence" value="ECO:0007669"/>
    <property type="project" value="TreeGrafter"/>
</dbReference>
<dbReference type="InterPro" id="IPR016869">
    <property type="entry name" value="UCP028135_HipA-like"/>
</dbReference>
<name>D0SH83_ACIJO</name>
<reference evidence="6" key="1">
    <citation type="journal article" date="2012" name="PLoS ONE">
        <title>The success of Acinetobacter species; genetic, metabolic and virulence attributes.</title>
        <authorList>
            <person name="Peleg A.Y."/>
            <person name="de Breij A."/>
            <person name="Adams M.D."/>
            <person name="Cerqueira G.M."/>
            <person name="Mocali S."/>
            <person name="Galardini M."/>
            <person name="Nibbering P.H."/>
            <person name="Earl A.M."/>
            <person name="Ward D.V."/>
            <person name="Paterson D.L."/>
            <person name="Seifert H."/>
            <person name="Dijkshoorn L."/>
        </authorList>
    </citation>
    <scope>NUCLEOTIDE SEQUENCE [LARGE SCALE GENOMIC DNA]</scope>
    <source>
        <strain evidence="6">SH046</strain>
    </source>
</reference>
<gene>
    <name evidence="5" type="ORF">HMPREF0016_03206</name>
</gene>
<accession>D0SH83</accession>
<dbReference type="EMBL" id="GG704976">
    <property type="protein sequence ID" value="EEY94691.1"/>
    <property type="molecule type" value="Genomic_DNA"/>
</dbReference>
<dbReference type="GO" id="GO:0004674">
    <property type="term" value="F:protein serine/threonine kinase activity"/>
    <property type="evidence" value="ECO:0007669"/>
    <property type="project" value="TreeGrafter"/>
</dbReference>
<feature type="domain" description="HipA-like C-terminal" evidence="4">
    <location>
        <begin position="179"/>
        <end position="382"/>
    </location>
</feature>
<keyword evidence="3" id="KW-0418">Kinase</keyword>
<dbReference type="PANTHER" id="PTHR37419">
    <property type="entry name" value="SERINE/THREONINE-PROTEIN KINASE TOXIN HIPA"/>
    <property type="match status" value="1"/>
</dbReference>
<organism evidence="5 6">
    <name type="scientific">Acinetobacter johnsonii SH046</name>
    <dbReference type="NCBI Taxonomy" id="575586"/>
    <lineage>
        <taxon>Bacteria</taxon>
        <taxon>Pseudomonadati</taxon>
        <taxon>Pseudomonadota</taxon>
        <taxon>Gammaproteobacteria</taxon>
        <taxon>Moraxellales</taxon>
        <taxon>Moraxellaceae</taxon>
        <taxon>Acinetobacter</taxon>
    </lineage>
</organism>
<evidence type="ECO:0000256" key="2">
    <source>
        <dbReference type="ARBA" id="ARBA00022679"/>
    </source>
</evidence>
<sequence>MTILYYFNIFMNTFCTIQIFLQNQWIDCATIELIGDEAKGWKASSGTYYSMEHAIEYMDLRDGHAVSNYYPVNLESNIEPTWPAFLVDLLPQGYGRKELLRRLGRPEYEEESADWSLLKIGASNPIGNLRVKEAHEWLLHQYSDQLVQGFSLQEIIERSDEFLESLATFGLFISGSSGVQGEWPKLLMTQGKDDLFYLDHTLPDDEAKQHWLIKFSRGSDERLNKILNQEALYMQLAEYLGLRVFKPLELHGRTLFIPRFDRQVKDQGVDRIAQESLASFSGKAGFGITMTHNEVCSVIMQYCTNPEQEIIEYVKRDLANILLGNKDNHTRNTAFQRFPNGEILLSPLFDFAPMWLHPDGIARCTRWEKNDNQWASITNQIAECTTLSLGQLKVLFSEQLPLYQGLLDKMLSIGIDTEIIENSEHRIHNICKQLEEICNG</sequence>
<dbReference type="PANTHER" id="PTHR37419:SF8">
    <property type="entry name" value="TOXIN YJJJ"/>
    <property type="match status" value="1"/>
</dbReference>
<dbReference type="Proteomes" id="UP000012047">
    <property type="component" value="Unassembled WGS sequence"/>
</dbReference>
<dbReference type="PIRSF" id="PIRSF028135">
    <property type="entry name" value="UCP028135_HipA-like"/>
    <property type="match status" value="1"/>
</dbReference>
<evidence type="ECO:0000313" key="6">
    <source>
        <dbReference type="Proteomes" id="UP000012047"/>
    </source>
</evidence>
<dbReference type="eggNOG" id="COG3550">
    <property type="taxonomic scope" value="Bacteria"/>
</dbReference>
<proteinExistence type="inferred from homology"/>
<evidence type="ECO:0000256" key="3">
    <source>
        <dbReference type="ARBA" id="ARBA00022777"/>
    </source>
</evidence>
<dbReference type="InterPro" id="IPR012893">
    <property type="entry name" value="HipA-like_C"/>
</dbReference>
<evidence type="ECO:0000256" key="1">
    <source>
        <dbReference type="ARBA" id="ARBA00010164"/>
    </source>
</evidence>
<keyword evidence="2" id="KW-0808">Transferase</keyword>
<dbReference type="Pfam" id="PF07804">
    <property type="entry name" value="HipA_C"/>
    <property type="match status" value="1"/>
</dbReference>
<protein>
    <submittedName>
        <fullName evidence="5">HipA-like N-terminal domain protein</fullName>
    </submittedName>
</protein>
<evidence type="ECO:0000313" key="5">
    <source>
        <dbReference type="EMBL" id="EEY94691.1"/>
    </source>
</evidence>
<dbReference type="InterPro" id="IPR052028">
    <property type="entry name" value="HipA_Ser/Thr_kinase"/>
</dbReference>
<dbReference type="HOGENOM" id="CLU_047711_0_0_6"/>
<evidence type="ECO:0000259" key="4">
    <source>
        <dbReference type="Pfam" id="PF07804"/>
    </source>
</evidence>
<comment type="similarity">
    <text evidence="1">Belongs to the HipA Ser/Thr kinase family.</text>
</comment>